<feature type="compositionally biased region" description="Polar residues" evidence="1">
    <location>
        <begin position="167"/>
        <end position="180"/>
    </location>
</feature>
<protein>
    <submittedName>
        <fullName evidence="2">Uncharacterized protein</fullName>
    </submittedName>
</protein>
<feature type="compositionally biased region" description="Basic and acidic residues" evidence="1">
    <location>
        <begin position="102"/>
        <end position="112"/>
    </location>
</feature>
<feature type="region of interest" description="Disordered" evidence="1">
    <location>
        <begin position="102"/>
        <end position="141"/>
    </location>
</feature>
<dbReference type="AlphaFoldDB" id="A0A8S0V2F8"/>
<comment type="caution">
    <text evidence="2">The sequence shown here is derived from an EMBL/GenBank/DDBJ whole genome shotgun (WGS) entry which is preliminary data.</text>
</comment>
<dbReference type="PANTHER" id="PTHR34193">
    <property type="entry name" value="OS11G0199801 PROTEIN"/>
    <property type="match status" value="1"/>
</dbReference>
<keyword evidence="3" id="KW-1185">Reference proteome</keyword>
<proteinExistence type="predicted"/>
<feature type="region of interest" description="Disordered" evidence="1">
    <location>
        <begin position="208"/>
        <end position="249"/>
    </location>
</feature>
<reference evidence="2 3" key="1">
    <citation type="submission" date="2019-12" db="EMBL/GenBank/DDBJ databases">
        <authorList>
            <person name="Alioto T."/>
            <person name="Alioto T."/>
            <person name="Gomez Garrido J."/>
        </authorList>
    </citation>
    <scope>NUCLEOTIDE SEQUENCE [LARGE SCALE GENOMIC DNA]</scope>
</reference>
<gene>
    <name evidence="2" type="ORF">OLEA9_A024813</name>
</gene>
<evidence type="ECO:0000256" key="1">
    <source>
        <dbReference type="SAM" id="MobiDB-lite"/>
    </source>
</evidence>
<feature type="region of interest" description="Disordered" evidence="1">
    <location>
        <begin position="166"/>
        <end position="185"/>
    </location>
</feature>
<evidence type="ECO:0000313" key="3">
    <source>
        <dbReference type="Proteomes" id="UP000594638"/>
    </source>
</evidence>
<dbReference type="EMBL" id="CACTIH010009137">
    <property type="protein sequence ID" value="CAA3025544.1"/>
    <property type="molecule type" value="Genomic_DNA"/>
</dbReference>
<evidence type="ECO:0000313" key="2">
    <source>
        <dbReference type="EMBL" id="CAA3025544.1"/>
    </source>
</evidence>
<dbReference type="PANTHER" id="PTHR34193:SF19">
    <property type="entry name" value="PENTATRICOPEPTIDE REPEAT-CONTAINING PROTEIN"/>
    <property type="match status" value="1"/>
</dbReference>
<dbReference type="Gramene" id="OE9A024813T1">
    <property type="protein sequence ID" value="OE9A024813C1"/>
    <property type="gene ID" value="OE9A024813"/>
</dbReference>
<sequence length="249" mass="28507">MRGSSDFEFWVEKSPEDHPYYDNSGDTEDHFLACSPPLWTRTSKSFQHETYPLLPSNHHYSCSSPTSRLRAIANGRRELMEMIKDIPESSYELSLKDIVEDKHSKEKEKTGTIEEEMNSNKTETRNSRKSKTAGRSQISRTQSMDSGVFLLKMSLPIPVFSKKNSKVRNCTKISPGPSSEGSEKRTNKDWWKMIFSSVKDRNRKCINIRRSSSDKTSSKTSTAESNIMPRQLSLNSKKYKPSGQGRCLF</sequence>
<dbReference type="Proteomes" id="UP000594638">
    <property type="component" value="Unassembled WGS sequence"/>
</dbReference>
<organism evidence="2 3">
    <name type="scientific">Olea europaea subsp. europaea</name>
    <dbReference type="NCBI Taxonomy" id="158383"/>
    <lineage>
        <taxon>Eukaryota</taxon>
        <taxon>Viridiplantae</taxon>
        <taxon>Streptophyta</taxon>
        <taxon>Embryophyta</taxon>
        <taxon>Tracheophyta</taxon>
        <taxon>Spermatophyta</taxon>
        <taxon>Magnoliopsida</taxon>
        <taxon>eudicotyledons</taxon>
        <taxon>Gunneridae</taxon>
        <taxon>Pentapetalae</taxon>
        <taxon>asterids</taxon>
        <taxon>lamiids</taxon>
        <taxon>Lamiales</taxon>
        <taxon>Oleaceae</taxon>
        <taxon>Oleeae</taxon>
        <taxon>Olea</taxon>
    </lineage>
</organism>
<accession>A0A8S0V2F8</accession>
<dbReference type="OrthoDB" id="776574at2759"/>
<name>A0A8S0V2F8_OLEEU</name>